<evidence type="ECO:0000256" key="11">
    <source>
        <dbReference type="ARBA" id="ARBA00023004"/>
    </source>
</evidence>
<dbReference type="PRINTS" id="PR00463">
    <property type="entry name" value="EP450I"/>
</dbReference>
<dbReference type="GO" id="GO:0005789">
    <property type="term" value="C:endoplasmic reticulum membrane"/>
    <property type="evidence" value="ECO:0007669"/>
    <property type="project" value="UniProtKB-SubCell"/>
</dbReference>
<protein>
    <recommendedName>
        <fullName evidence="19">Cytochrome P450</fullName>
    </recommendedName>
</protein>
<dbReference type="PROSITE" id="PS00086">
    <property type="entry name" value="CYTOCHROME_P450"/>
    <property type="match status" value="1"/>
</dbReference>
<dbReference type="AlphaFoldDB" id="A0A084VYC4"/>
<dbReference type="OMA" id="MIFAGNE"/>
<reference evidence="16 18" key="1">
    <citation type="journal article" date="2014" name="BMC Genomics">
        <title>Genome sequence of Anopheles sinensis provides insight into genetics basis of mosquito competence for malaria parasites.</title>
        <authorList>
            <person name="Zhou D."/>
            <person name="Zhang D."/>
            <person name="Ding G."/>
            <person name="Shi L."/>
            <person name="Hou Q."/>
            <person name="Ye Y."/>
            <person name="Xu Y."/>
            <person name="Zhou H."/>
            <person name="Xiong C."/>
            <person name="Li S."/>
            <person name="Yu J."/>
            <person name="Hong S."/>
            <person name="Yu X."/>
            <person name="Zou P."/>
            <person name="Chen C."/>
            <person name="Chang X."/>
            <person name="Wang W."/>
            <person name="Lv Y."/>
            <person name="Sun Y."/>
            <person name="Ma L."/>
            <person name="Shen B."/>
            <person name="Zhu C."/>
        </authorList>
    </citation>
    <scope>NUCLEOTIDE SEQUENCE [LARGE SCALE GENOMIC DNA]</scope>
</reference>
<dbReference type="OrthoDB" id="1470350at2759"/>
<keyword evidence="11 14" id="KW-0408">Iron</keyword>
<evidence type="ECO:0000256" key="15">
    <source>
        <dbReference type="RuleBase" id="RU000461"/>
    </source>
</evidence>
<dbReference type="EMBL" id="KE525231">
    <property type="protein sequence ID" value="KFB42968.1"/>
    <property type="molecule type" value="Genomic_DNA"/>
</dbReference>
<reference evidence="17" key="2">
    <citation type="submission" date="2020-05" db="UniProtKB">
        <authorList>
            <consortium name="EnsemblMetazoa"/>
        </authorList>
    </citation>
    <scope>IDENTIFICATION</scope>
</reference>
<keyword evidence="8" id="KW-0256">Endoplasmic reticulum</keyword>
<keyword evidence="18" id="KW-1185">Reference proteome</keyword>
<evidence type="ECO:0000256" key="10">
    <source>
        <dbReference type="ARBA" id="ARBA00023002"/>
    </source>
</evidence>
<keyword evidence="10 15" id="KW-0560">Oxidoreductase</keyword>
<gene>
    <name evidence="16" type="ORF">ZHAS_00010842</name>
</gene>
<evidence type="ECO:0000313" key="16">
    <source>
        <dbReference type="EMBL" id="KFB42968.1"/>
    </source>
</evidence>
<evidence type="ECO:0000256" key="1">
    <source>
        <dbReference type="ARBA" id="ARBA00001971"/>
    </source>
</evidence>
<feature type="binding site" description="axial binding residue" evidence="14">
    <location>
        <position position="141"/>
    </location>
    <ligand>
        <name>heme</name>
        <dbReference type="ChEBI" id="CHEBI:30413"/>
    </ligand>
    <ligandPart>
        <name>Fe</name>
        <dbReference type="ChEBI" id="CHEBI:18248"/>
    </ligandPart>
</feature>
<dbReference type="SUPFAM" id="SSF48264">
    <property type="entry name" value="Cytochrome P450"/>
    <property type="match status" value="1"/>
</dbReference>
<dbReference type="InterPro" id="IPR002401">
    <property type="entry name" value="Cyt_P450_E_grp-I"/>
</dbReference>
<dbReference type="VEuPathDB" id="VectorBase:ASIC010842"/>
<evidence type="ECO:0000256" key="13">
    <source>
        <dbReference type="ARBA" id="ARBA00023136"/>
    </source>
</evidence>
<dbReference type="InterPro" id="IPR050196">
    <property type="entry name" value="Cytochrome_P450_Monoox"/>
</dbReference>
<evidence type="ECO:0000256" key="9">
    <source>
        <dbReference type="ARBA" id="ARBA00022848"/>
    </source>
</evidence>
<dbReference type="InterPro" id="IPR001128">
    <property type="entry name" value="Cyt_P450"/>
</dbReference>
<dbReference type="EMBL" id="ATLV01018355">
    <property type="status" value="NOT_ANNOTATED_CDS"/>
    <property type="molecule type" value="Genomic_DNA"/>
</dbReference>
<keyword evidence="13" id="KW-0472">Membrane</keyword>
<comment type="function">
    <text evidence="2">May be involved in the metabolism of insect hormones and in the breakdown of synthetic insecticides.</text>
</comment>
<comment type="subcellular location">
    <subcellularLocation>
        <location evidence="4">Endoplasmic reticulum membrane</location>
        <topology evidence="4">Peripheral membrane protein</topology>
    </subcellularLocation>
    <subcellularLocation>
        <location evidence="3">Microsome membrane</location>
        <topology evidence="3">Peripheral membrane protein</topology>
    </subcellularLocation>
</comment>
<proteinExistence type="inferred from homology"/>
<dbReference type="GO" id="GO:0016705">
    <property type="term" value="F:oxidoreductase activity, acting on paired donors, with incorporation or reduction of molecular oxygen"/>
    <property type="evidence" value="ECO:0007669"/>
    <property type="project" value="InterPro"/>
</dbReference>
<dbReference type="GO" id="GO:0004497">
    <property type="term" value="F:monooxygenase activity"/>
    <property type="evidence" value="ECO:0007669"/>
    <property type="project" value="UniProtKB-KW"/>
</dbReference>
<keyword evidence="12 15" id="KW-0503">Monooxygenase</keyword>
<dbReference type="PANTHER" id="PTHR24291:SF189">
    <property type="entry name" value="CYTOCHROME P450 4C3-RELATED"/>
    <property type="match status" value="1"/>
</dbReference>
<evidence type="ECO:0000256" key="2">
    <source>
        <dbReference type="ARBA" id="ARBA00003690"/>
    </source>
</evidence>
<keyword evidence="9" id="KW-0492">Microsome</keyword>
<evidence type="ECO:0000256" key="6">
    <source>
        <dbReference type="ARBA" id="ARBA00022617"/>
    </source>
</evidence>
<sequence length="195" mass="22484">MIIAGNDTTARLVAHACLFLAMFPDVQEKVYQEVLEVLPAQDITPEDLKRLNYLERVIMESLRLAPSAPNVARQTQKDVEIAGLLIPKGTNIMMSIFAMHRRPDIWGADANMFDPDRFLPERTAGRNVHAFMPFSTGSRNCIGSRYAMMSMKVMLSFFVRNFRLQTSLKMDDLNYVFDITLHTEREFPIYMEKRE</sequence>
<dbReference type="GO" id="GO:0020037">
    <property type="term" value="F:heme binding"/>
    <property type="evidence" value="ECO:0007669"/>
    <property type="project" value="InterPro"/>
</dbReference>
<name>A0A084VYC4_ANOSI</name>
<dbReference type="STRING" id="74873.A0A084VYC4"/>
<comment type="similarity">
    <text evidence="5 15">Belongs to the cytochrome P450 family.</text>
</comment>
<evidence type="ECO:0000256" key="14">
    <source>
        <dbReference type="PIRSR" id="PIRSR602401-1"/>
    </source>
</evidence>
<evidence type="ECO:0000256" key="3">
    <source>
        <dbReference type="ARBA" id="ARBA00004174"/>
    </source>
</evidence>
<dbReference type="GO" id="GO:0005506">
    <property type="term" value="F:iron ion binding"/>
    <property type="evidence" value="ECO:0007669"/>
    <property type="project" value="InterPro"/>
</dbReference>
<dbReference type="InterPro" id="IPR017972">
    <property type="entry name" value="Cyt_P450_CS"/>
</dbReference>
<dbReference type="PANTHER" id="PTHR24291">
    <property type="entry name" value="CYTOCHROME P450 FAMILY 4"/>
    <property type="match status" value="1"/>
</dbReference>
<keyword evidence="7 14" id="KW-0479">Metal-binding</keyword>
<dbReference type="Gene3D" id="1.10.630.10">
    <property type="entry name" value="Cytochrome P450"/>
    <property type="match status" value="1"/>
</dbReference>
<keyword evidence="6 14" id="KW-0349">Heme</keyword>
<dbReference type="Pfam" id="PF00067">
    <property type="entry name" value="p450"/>
    <property type="match status" value="1"/>
</dbReference>
<dbReference type="EnsemblMetazoa" id="ASIC010842-RA">
    <property type="protein sequence ID" value="ASIC010842-PA"/>
    <property type="gene ID" value="ASIC010842"/>
</dbReference>
<dbReference type="PRINTS" id="PR00385">
    <property type="entry name" value="P450"/>
</dbReference>
<evidence type="ECO:0000256" key="4">
    <source>
        <dbReference type="ARBA" id="ARBA00004406"/>
    </source>
</evidence>
<accession>A0A084VYC4</accession>
<dbReference type="VEuPathDB" id="VectorBase:ASIS007392"/>
<dbReference type="InterPro" id="IPR036396">
    <property type="entry name" value="Cyt_P450_sf"/>
</dbReference>
<evidence type="ECO:0000256" key="12">
    <source>
        <dbReference type="ARBA" id="ARBA00023033"/>
    </source>
</evidence>
<comment type="cofactor">
    <cofactor evidence="1 14">
        <name>heme</name>
        <dbReference type="ChEBI" id="CHEBI:30413"/>
    </cofactor>
</comment>
<evidence type="ECO:0000256" key="8">
    <source>
        <dbReference type="ARBA" id="ARBA00022824"/>
    </source>
</evidence>
<evidence type="ECO:0000256" key="7">
    <source>
        <dbReference type="ARBA" id="ARBA00022723"/>
    </source>
</evidence>
<evidence type="ECO:0000256" key="5">
    <source>
        <dbReference type="ARBA" id="ARBA00010617"/>
    </source>
</evidence>
<evidence type="ECO:0008006" key="19">
    <source>
        <dbReference type="Google" id="ProtNLM"/>
    </source>
</evidence>
<dbReference type="Proteomes" id="UP000030765">
    <property type="component" value="Unassembled WGS sequence"/>
</dbReference>
<organism evidence="17 18">
    <name type="scientific">Anopheles sinensis</name>
    <name type="common">Mosquito</name>
    <dbReference type="NCBI Taxonomy" id="74873"/>
    <lineage>
        <taxon>Eukaryota</taxon>
        <taxon>Metazoa</taxon>
        <taxon>Ecdysozoa</taxon>
        <taxon>Arthropoda</taxon>
        <taxon>Hexapoda</taxon>
        <taxon>Insecta</taxon>
        <taxon>Pterygota</taxon>
        <taxon>Neoptera</taxon>
        <taxon>Endopterygota</taxon>
        <taxon>Diptera</taxon>
        <taxon>Nematocera</taxon>
        <taxon>Culicoidea</taxon>
        <taxon>Culicidae</taxon>
        <taxon>Anophelinae</taxon>
        <taxon>Anopheles</taxon>
    </lineage>
</organism>
<evidence type="ECO:0000313" key="17">
    <source>
        <dbReference type="EnsemblMetazoa" id="ASIC010842-PA"/>
    </source>
</evidence>
<evidence type="ECO:0000313" key="18">
    <source>
        <dbReference type="Proteomes" id="UP000030765"/>
    </source>
</evidence>